<accession>A0A5R8KBP8</accession>
<feature type="transmembrane region" description="Helical" evidence="1">
    <location>
        <begin position="291"/>
        <end position="309"/>
    </location>
</feature>
<keyword evidence="1" id="KW-1133">Transmembrane helix</keyword>
<feature type="transmembrane region" description="Helical" evidence="1">
    <location>
        <begin position="156"/>
        <end position="177"/>
    </location>
</feature>
<protein>
    <recommendedName>
        <fullName evidence="4">HTTM domain-containing protein</fullName>
    </recommendedName>
</protein>
<evidence type="ECO:0000313" key="2">
    <source>
        <dbReference type="EMBL" id="TLD69743.1"/>
    </source>
</evidence>
<feature type="transmembrane region" description="Helical" evidence="1">
    <location>
        <begin position="101"/>
        <end position="118"/>
    </location>
</feature>
<name>A0A5R8KBP8_9BACT</name>
<comment type="caution">
    <text evidence="2">The sequence shown here is derived from an EMBL/GenBank/DDBJ whole genome shotgun (WGS) entry which is preliminary data.</text>
</comment>
<sequence length="313" mass="35663">MSFAKRWHDGVWNRLIASTITDDLTLSKVRIATAILTLLFFDLHFAWITDLPPSLFAPHKLSLAILFKDMPGKLCFQIGEILLVFSVFCVAIGLKSRINCLLFAFTYICLCSFKYSFGKIDHTIMLPAAFFCLALTNAGCRWAIIPDREKSFVPRGETLLSITLAFGMFTAGLPKAIHWLDFDLTHNGFLSWFYRGYFSMERQPFGASLVFQMPAWLTEVFDYCAVAFELSPFFCLLLGRTYWRTWIVVACLFHTFNTILLGIPFFINIVAYLPFILLDRQAIAAPRKNPFVSLVVVSFALAALTMHFAQTFK</sequence>
<dbReference type="OrthoDB" id="1496251at2"/>
<dbReference type="AlphaFoldDB" id="A0A5R8KBP8"/>
<dbReference type="EMBL" id="VAUV01000011">
    <property type="protein sequence ID" value="TLD69743.1"/>
    <property type="molecule type" value="Genomic_DNA"/>
</dbReference>
<dbReference type="RefSeq" id="WP_138087203.1">
    <property type="nucleotide sequence ID" value="NZ_VAUV01000011.1"/>
</dbReference>
<evidence type="ECO:0008006" key="4">
    <source>
        <dbReference type="Google" id="ProtNLM"/>
    </source>
</evidence>
<gene>
    <name evidence="2" type="ORF">FEM03_15565</name>
</gene>
<proteinExistence type="predicted"/>
<keyword evidence="3" id="KW-1185">Reference proteome</keyword>
<organism evidence="2 3">
    <name type="scientific">Phragmitibacter flavus</name>
    <dbReference type="NCBI Taxonomy" id="2576071"/>
    <lineage>
        <taxon>Bacteria</taxon>
        <taxon>Pseudomonadati</taxon>
        <taxon>Verrucomicrobiota</taxon>
        <taxon>Verrucomicrobiia</taxon>
        <taxon>Verrucomicrobiales</taxon>
        <taxon>Verrucomicrobiaceae</taxon>
        <taxon>Phragmitibacter</taxon>
    </lineage>
</organism>
<feature type="transmembrane region" description="Helical" evidence="1">
    <location>
        <begin position="246"/>
        <end position="271"/>
    </location>
</feature>
<reference evidence="2 3" key="1">
    <citation type="submission" date="2019-05" db="EMBL/GenBank/DDBJ databases">
        <title>Verrucobacter flavum gen. nov., sp. nov. a new member of the family Verrucomicrobiaceae.</title>
        <authorList>
            <person name="Szuroczki S."/>
            <person name="Abbaszade G."/>
            <person name="Szabo A."/>
            <person name="Felfoldi T."/>
            <person name="Schumann P."/>
            <person name="Boka K."/>
            <person name="Keki Z."/>
            <person name="Toumi M."/>
            <person name="Toth E."/>
        </authorList>
    </citation>
    <scope>NUCLEOTIDE SEQUENCE [LARGE SCALE GENOMIC DNA]</scope>
    <source>
        <strain evidence="2 3">MG-N-17</strain>
    </source>
</reference>
<evidence type="ECO:0000256" key="1">
    <source>
        <dbReference type="SAM" id="Phobius"/>
    </source>
</evidence>
<evidence type="ECO:0000313" key="3">
    <source>
        <dbReference type="Proteomes" id="UP000306196"/>
    </source>
</evidence>
<feature type="transmembrane region" description="Helical" evidence="1">
    <location>
        <begin position="29"/>
        <end position="48"/>
    </location>
</feature>
<dbReference type="Proteomes" id="UP000306196">
    <property type="component" value="Unassembled WGS sequence"/>
</dbReference>
<keyword evidence="1" id="KW-0812">Transmembrane</keyword>
<feature type="transmembrane region" description="Helical" evidence="1">
    <location>
        <begin position="124"/>
        <end position="144"/>
    </location>
</feature>
<feature type="transmembrane region" description="Helical" evidence="1">
    <location>
        <begin position="76"/>
        <end position="94"/>
    </location>
</feature>
<keyword evidence="1" id="KW-0472">Membrane</keyword>